<keyword evidence="2" id="KW-0732">Signal</keyword>
<evidence type="ECO:0000256" key="1">
    <source>
        <dbReference type="SAM" id="MobiDB-lite"/>
    </source>
</evidence>
<dbReference type="GO" id="GO:0062129">
    <property type="term" value="C:chitin-based extracellular matrix"/>
    <property type="evidence" value="ECO:0007669"/>
    <property type="project" value="TreeGrafter"/>
</dbReference>
<dbReference type="VEuPathDB" id="VectorBase:MDOMA2_007109"/>
<protein>
    <recommendedName>
        <fullName evidence="3">DUF243 domain-containing protein</fullName>
    </recommendedName>
</protein>
<organism evidence="4">
    <name type="scientific">Musca domestica</name>
    <name type="common">House fly</name>
    <dbReference type="NCBI Taxonomy" id="7370"/>
    <lineage>
        <taxon>Eukaryota</taxon>
        <taxon>Metazoa</taxon>
        <taxon>Ecdysozoa</taxon>
        <taxon>Arthropoda</taxon>
        <taxon>Hexapoda</taxon>
        <taxon>Insecta</taxon>
        <taxon>Pterygota</taxon>
        <taxon>Neoptera</taxon>
        <taxon>Endopterygota</taxon>
        <taxon>Diptera</taxon>
        <taxon>Brachycera</taxon>
        <taxon>Muscomorpha</taxon>
        <taxon>Muscoidea</taxon>
        <taxon>Muscidae</taxon>
        <taxon>Musca</taxon>
    </lineage>
</organism>
<feature type="region of interest" description="Disordered" evidence="1">
    <location>
        <begin position="179"/>
        <end position="198"/>
    </location>
</feature>
<dbReference type="EnsemblMetazoa" id="MDOA000779-RA">
    <property type="protein sequence ID" value="MDOA000779-PA"/>
    <property type="gene ID" value="MDOA000779"/>
</dbReference>
<gene>
    <name evidence="4" type="primary">101892001</name>
</gene>
<proteinExistence type="predicted"/>
<reference evidence="4" key="1">
    <citation type="submission" date="2020-05" db="UniProtKB">
        <authorList>
            <consortium name="EnsemblMetazoa"/>
        </authorList>
    </citation>
    <scope>IDENTIFICATION</scope>
    <source>
        <strain evidence="4">Aabys</strain>
    </source>
</reference>
<dbReference type="eggNOG" id="ENOG502T9ZU">
    <property type="taxonomic scope" value="Eukaryota"/>
</dbReference>
<feature type="chain" id="PRO_5044559773" description="DUF243 domain-containing protein" evidence="2">
    <location>
        <begin position="16"/>
        <end position="198"/>
    </location>
</feature>
<dbReference type="InterPro" id="IPR004145">
    <property type="entry name" value="DUF243"/>
</dbReference>
<dbReference type="PANTHER" id="PTHR31927">
    <property type="entry name" value="FI07246P-RELATED-RELATED"/>
    <property type="match status" value="1"/>
</dbReference>
<evidence type="ECO:0000259" key="3">
    <source>
        <dbReference type="SMART" id="SM00690"/>
    </source>
</evidence>
<dbReference type="GO" id="GO:0040003">
    <property type="term" value="P:chitin-based cuticle development"/>
    <property type="evidence" value="ECO:0007669"/>
    <property type="project" value="TreeGrafter"/>
</dbReference>
<evidence type="ECO:0000313" key="4">
    <source>
        <dbReference type="EnsemblMetazoa" id="MDOA000779-PA"/>
    </source>
</evidence>
<dbReference type="VEuPathDB" id="VectorBase:MDOA000779"/>
<dbReference type="GO" id="GO:0008010">
    <property type="term" value="F:structural constituent of chitin-based larval cuticle"/>
    <property type="evidence" value="ECO:0007669"/>
    <property type="project" value="TreeGrafter"/>
</dbReference>
<feature type="domain" description="DUF243" evidence="3">
    <location>
        <begin position="35"/>
        <end position="134"/>
    </location>
</feature>
<dbReference type="Pfam" id="PF03103">
    <property type="entry name" value="DUF243"/>
    <property type="match status" value="1"/>
</dbReference>
<dbReference type="PANTHER" id="PTHR31927:SF2">
    <property type="entry name" value="FI07246P-RELATED"/>
    <property type="match status" value="1"/>
</dbReference>
<evidence type="ECO:0000256" key="2">
    <source>
        <dbReference type="SAM" id="SignalP"/>
    </source>
</evidence>
<sequence>MRAIIVFCFLAVCSASNEGYEYAGQENVPTVDVPSGITKRFFIHSAPQEEGVEVHEHEVAVGTPRKNLNVLFVKAPAEKQQKVKVRVTPAVNEEKTAVYVLSKKADAPIVETLVQEPPTTTSKPEVAFIKYRTDEEAEHAQKHILAEYDRLGGTTSVSDEGIALVKSVIGLFDTLQQSGPEQVDIPTTGEYLPPTEQH</sequence>
<dbReference type="AlphaFoldDB" id="A0A1I8M367"/>
<feature type="signal peptide" evidence="2">
    <location>
        <begin position="1"/>
        <end position="15"/>
    </location>
</feature>
<dbReference type="SMART" id="SM00690">
    <property type="entry name" value="DM5"/>
    <property type="match status" value="1"/>
</dbReference>
<name>A0A1I8M367_MUSDO</name>
<accession>A0A1I8M367</accession>